<dbReference type="Gene3D" id="3.40.50.300">
    <property type="entry name" value="P-loop containing nucleotide triphosphate hydrolases"/>
    <property type="match status" value="1"/>
</dbReference>
<dbReference type="SUPFAM" id="SSF52540">
    <property type="entry name" value="P-loop containing nucleoside triphosphate hydrolases"/>
    <property type="match status" value="1"/>
</dbReference>
<protein>
    <submittedName>
        <fullName evidence="2">4Fe-4S binding protein</fullName>
    </submittedName>
</protein>
<evidence type="ECO:0000259" key="1">
    <source>
        <dbReference type="PROSITE" id="PS51379"/>
    </source>
</evidence>
<organism evidence="2 3">
    <name type="scientific">Candidatus Scatomorpha intestinigallinarum</name>
    <dbReference type="NCBI Taxonomy" id="2840923"/>
    <lineage>
        <taxon>Bacteria</taxon>
        <taxon>Bacillati</taxon>
        <taxon>Bacillota</taxon>
        <taxon>Clostridia</taxon>
        <taxon>Eubacteriales</taxon>
        <taxon>Candidatus Scatomorpha</taxon>
    </lineage>
</organism>
<dbReference type="InterPro" id="IPR017896">
    <property type="entry name" value="4Fe4S_Fe-S-bd"/>
</dbReference>
<dbReference type="PANTHER" id="PTHR43534:SF1">
    <property type="entry name" value="4FE-4S CLUSTER CONTAINING PARA FAMILY ATPASE PROTEIN"/>
    <property type="match status" value="1"/>
</dbReference>
<dbReference type="InterPro" id="IPR002586">
    <property type="entry name" value="CobQ/CobB/MinD/ParA_Nub-bd_dom"/>
</dbReference>
<dbReference type="PROSITE" id="PS51379">
    <property type="entry name" value="4FE4S_FER_2"/>
    <property type="match status" value="2"/>
</dbReference>
<sequence length="295" mass="31040">MKKLLILSGKGGTGKTTTAAAFIRFSGARAAADCDVDAPNLALVSGGYPERREADFLGSDKASIDPTACLGCGKCVEMCRFGAISPSEHGKFAVDELRCEGCGLCVECCPAGAARLGPDIAGKLRVFTGAGAFADAELRMGRGNSGKLVTEVKRALFETAPGEKLAIIDGSPGVGCPVMASMNGVSLALIVTEPSLSGLSDMQRLVRTASMSRVRTAVCVNRADVSPELAEKIESWCAEQDVPFLGRIPFDKSAQRAINEGRSLADIDCPAREALYEVFIKATRLLDLNINDKET</sequence>
<accession>A0A9D1DK14</accession>
<comment type="caution">
    <text evidence="2">The sequence shown here is derived from an EMBL/GenBank/DDBJ whole genome shotgun (WGS) entry which is preliminary data.</text>
</comment>
<reference evidence="2" key="1">
    <citation type="submission" date="2020-10" db="EMBL/GenBank/DDBJ databases">
        <authorList>
            <person name="Gilroy R."/>
        </authorList>
    </citation>
    <scope>NUCLEOTIDE SEQUENCE</scope>
    <source>
        <strain evidence="2">ChiGjej3B3-7149</strain>
    </source>
</reference>
<dbReference type="PANTHER" id="PTHR43534">
    <property type="entry name" value="MIND SUPERFAMILY P-LOOP ATPASE CONTAINING AN INSERTED FERREDOXIN DOMAIN"/>
    <property type="match status" value="1"/>
</dbReference>
<evidence type="ECO:0000313" key="3">
    <source>
        <dbReference type="Proteomes" id="UP000824238"/>
    </source>
</evidence>
<dbReference type="AlphaFoldDB" id="A0A9D1DK14"/>
<dbReference type="InterPro" id="IPR027417">
    <property type="entry name" value="P-loop_NTPase"/>
</dbReference>
<feature type="domain" description="4Fe-4S ferredoxin-type" evidence="1">
    <location>
        <begin position="90"/>
        <end position="119"/>
    </location>
</feature>
<dbReference type="SUPFAM" id="SSF54862">
    <property type="entry name" value="4Fe-4S ferredoxins"/>
    <property type="match status" value="1"/>
</dbReference>
<reference evidence="2" key="2">
    <citation type="journal article" date="2021" name="PeerJ">
        <title>Extensive microbial diversity within the chicken gut microbiome revealed by metagenomics and culture.</title>
        <authorList>
            <person name="Gilroy R."/>
            <person name="Ravi A."/>
            <person name="Getino M."/>
            <person name="Pursley I."/>
            <person name="Horton D.L."/>
            <person name="Alikhan N.F."/>
            <person name="Baker D."/>
            <person name="Gharbi K."/>
            <person name="Hall N."/>
            <person name="Watson M."/>
            <person name="Adriaenssens E.M."/>
            <person name="Foster-Nyarko E."/>
            <person name="Jarju S."/>
            <person name="Secka A."/>
            <person name="Antonio M."/>
            <person name="Oren A."/>
            <person name="Chaudhuri R.R."/>
            <person name="La Ragione R."/>
            <person name="Hildebrand F."/>
            <person name="Pallen M.J."/>
        </authorList>
    </citation>
    <scope>NUCLEOTIDE SEQUENCE</scope>
    <source>
        <strain evidence="2">ChiGjej3B3-7149</strain>
    </source>
</reference>
<dbReference type="Pfam" id="PF00037">
    <property type="entry name" value="Fer4"/>
    <property type="match status" value="1"/>
</dbReference>
<gene>
    <name evidence="2" type="ORF">IAD36_01205</name>
</gene>
<name>A0A9D1DK14_9FIRM</name>
<feature type="domain" description="4Fe-4S ferredoxin-type" evidence="1">
    <location>
        <begin position="60"/>
        <end position="89"/>
    </location>
</feature>
<proteinExistence type="predicted"/>
<dbReference type="Proteomes" id="UP000824238">
    <property type="component" value="Unassembled WGS sequence"/>
</dbReference>
<dbReference type="EMBL" id="DVHH01000029">
    <property type="protein sequence ID" value="HIR54208.1"/>
    <property type="molecule type" value="Genomic_DNA"/>
</dbReference>
<evidence type="ECO:0000313" key="2">
    <source>
        <dbReference type="EMBL" id="HIR54208.1"/>
    </source>
</evidence>
<dbReference type="Gene3D" id="3.30.70.20">
    <property type="match status" value="1"/>
</dbReference>
<dbReference type="Pfam" id="PF01656">
    <property type="entry name" value="CbiA"/>
    <property type="match status" value="1"/>
</dbReference>